<sequence>MEAAETDREHYNSDPHAMEDLQKIEKFVATLSYGKDLFPSTRSLLSYSFGKRSISEMFRSSMTNPDYADKCRKMSKIICSAAVDAITSSDLQSGLSKENDELESLLFFWEVYQIREVQNLLESEDVEALEDAINRISRLVHKSDVDKSVLSKLPASFLTHLNVEACNANLPLFRRDLTEQSSASEHEANISPVQAFIMRFEKELEKMRVGDTDMDSLKELGTLKLNENISSKDARQLSEKIVSVTLIAERSPELGQALFASLENFFYMLSDEAKAMLTKLMYDKHVSETDDLPSLGAFLQDYSSGITQCINQIGDHNEIQNDAAKFKITRDKLLWYLLMIPRETVSRLLIQSLEDKNIVPGVINTLRSCRAVSETAIVSENISGGRVPLVIDLVVSIFSNEAHRWTVTEQQDRLVYLLTALCRRRRTAKEKADGAAAEQVPTGTRDESVVDGGMLLKLFVLPNLMKRTQETLMLKLLHRFMQSVGTKEIHFNWTTGIGEKRPDAVQGPELVLLVVELFMEYESKRQQASYICRSILKCLGEKLKNDDVVFAKDTIEFVLFSLRQYYWWIRYAIVNWFSHTLEEPKQQIPTGLYKSLALEQQERCEQISVDFSFSPAECFFRSFFELAIFDVGLASDFLQKGISMHPRDENVVEKMALALVESLEQTHSRQPVASLAPLLLDLLRILDPAQEVRFVETLCESTFHGLRLIQHILLIATATQIAYYKNSDKALNNCPISANIITDTAHVASELLQAFCELSKAHAEKEVINLRRSRYPFPPEIKEDYLPPPQITIRRDERVYAQLSALFNVACSLTRIVAQPPLSLQVLINCLAELLLEVQKMRITPALDDLPPDNYKSNVVYAYAQPSHTKKQDGISSNKEADPSRANGAALDAKTCCVENELFNATTFRGKGSHAEVLATARQINGVHMRQNAEKRLTSKENPTSVVTPSTTSTEQRDGAGKSMKKKRGAKRR</sequence>
<dbReference type="InterPro" id="IPR056581">
    <property type="entry name" value="TPR_Edg1"/>
</dbReference>
<feature type="compositionally biased region" description="Low complexity" evidence="1">
    <location>
        <begin position="943"/>
        <end position="954"/>
    </location>
</feature>
<gene>
    <name evidence="3" type="ORF">CYNAS_LOCUS18181</name>
</gene>
<feature type="compositionally biased region" description="Basic residues" evidence="1">
    <location>
        <begin position="963"/>
        <end position="973"/>
    </location>
</feature>
<keyword evidence="4" id="KW-1185">Reference proteome</keyword>
<name>A0AA36MDK8_CYLNA</name>
<feature type="domain" description="Edg1 TPR repeats region" evidence="2">
    <location>
        <begin position="194"/>
        <end position="584"/>
    </location>
</feature>
<dbReference type="Pfam" id="PF24293">
    <property type="entry name" value="TPR_Edg1"/>
    <property type="match status" value="1"/>
</dbReference>
<dbReference type="Proteomes" id="UP001176961">
    <property type="component" value="Unassembled WGS sequence"/>
</dbReference>
<evidence type="ECO:0000256" key="1">
    <source>
        <dbReference type="SAM" id="MobiDB-lite"/>
    </source>
</evidence>
<evidence type="ECO:0000313" key="3">
    <source>
        <dbReference type="EMBL" id="CAJ0606198.1"/>
    </source>
</evidence>
<feature type="region of interest" description="Disordered" evidence="1">
    <location>
        <begin position="867"/>
        <end position="886"/>
    </location>
</feature>
<dbReference type="AlphaFoldDB" id="A0AA36MDK8"/>
<organism evidence="3 4">
    <name type="scientific">Cylicocyclus nassatus</name>
    <name type="common">Nematode worm</name>
    <dbReference type="NCBI Taxonomy" id="53992"/>
    <lineage>
        <taxon>Eukaryota</taxon>
        <taxon>Metazoa</taxon>
        <taxon>Ecdysozoa</taxon>
        <taxon>Nematoda</taxon>
        <taxon>Chromadorea</taxon>
        <taxon>Rhabditida</taxon>
        <taxon>Rhabditina</taxon>
        <taxon>Rhabditomorpha</taxon>
        <taxon>Strongyloidea</taxon>
        <taxon>Strongylidae</taxon>
        <taxon>Cylicocyclus</taxon>
    </lineage>
</organism>
<dbReference type="EMBL" id="CATQJL010000316">
    <property type="protein sequence ID" value="CAJ0606198.1"/>
    <property type="molecule type" value="Genomic_DNA"/>
</dbReference>
<evidence type="ECO:0000259" key="2">
    <source>
        <dbReference type="Pfam" id="PF24293"/>
    </source>
</evidence>
<accession>A0AA36MDK8</accession>
<evidence type="ECO:0000313" key="4">
    <source>
        <dbReference type="Proteomes" id="UP001176961"/>
    </source>
</evidence>
<feature type="region of interest" description="Disordered" evidence="1">
    <location>
        <begin position="934"/>
        <end position="973"/>
    </location>
</feature>
<comment type="caution">
    <text evidence="3">The sequence shown here is derived from an EMBL/GenBank/DDBJ whole genome shotgun (WGS) entry which is preliminary data.</text>
</comment>
<reference evidence="3" key="1">
    <citation type="submission" date="2023-07" db="EMBL/GenBank/DDBJ databases">
        <authorList>
            <consortium name="CYATHOMIX"/>
        </authorList>
    </citation>
    <scope>NUCLEOTIDE SEQUENCE</scope>
    <source>
        <strain evidence="3">N/A</strain>
    </source>
</reference>
<protein>
    <recommendedName>
        <fullName evidence="2">Edg1 TPR repeats region domain-containing protein</fullName>
    </recommendedName>
</protein>
<proteinExistence type="predicted"/>